<protein>
    <submittedName>
        <fullName evidence="4">Nitrogenase-stabilizing/protective protein</fullName>
    </submittedName>
</protein>
<accession>A0A1H3I9P4</accession>
<dbReference type="STRING" id="1503961.SAMN05421736_101759"/>
<gene>
    <name evidence="4" type="ORF">SAMN05421736_101759</name>
</gene>
<evidence type="ECO:0000313" key="5">
    <source>
        <dbReference type="Proteomes" id="UP000198935"/>
    </source>
</evidence>
<proteinExistence type="inferred from homology"/>
<keyword evidence="3" id="KW-0535">Nitrogen fixation</keyword>
<keyword evidence="5" id="KW-1185">Reference proteome</keyword>
<evidence type="ECO:0000256" key="3">
    <source>
        <dbReference type="ARBA" id="ARBA00023231"/>
    </source>
</evidence>
<dbReference type="Proteomes" id="UP000198935">
    <property type="component" value="Unassembled WGS sequence"/>
</dbReference>
<dbReference type="EMBL" id="FNPI01000001">
    <property type="protein sequence ID" value="SDY24400.1"/>
    <property type="molecule type" value="Genomic_DNA"/>
</dbReference>
<evidence type="ECO:0000256" key="2">
    <source>
        <dbReference type="ARBA" id="ARBA00008351"/>
    </source>
</evidence>
<comment type="similarity">
    <text evidence="2">Belongs to the NifW family.</text>
</comment>
<dbReference type="Pfam" id="PF03206">
    <property type="entry name" value="NifW"/>
    <property type="match status" value="1"/>
</dbReference>
<evidence type="ECO:0000313" key="4">
    <source>
        <dbReference type="EMBL" id="SDY24400.1"/>
    </source>
</evidence>
<name>A0A1H3I9P4_9BACI</name>
<reference evidence="5" key="1">
    <citation type="submission" date="2016-10" db="EMBL/GenBank/DDBJ databases">
        <authorList>
            <person name="Varghese N."/>
            <person name="Submissions S."/>
        </authorList>
    </citation>
    <scope>NUCLEOTIDE SEQUENCE [LARGE SCALE GENOMIC DNA]</scope>
    <source>
        <strain evidence="5">SP</strain>
    </source>
</reference>
<comment type="function">
    <text evidence="1">May protect the nitrogenase Fe-Mo protein from oxidative damage.</text>
</comment>
<dbReference type="OrthoDB" id="9811868at2"/>
<sequence>MKNPLMELTDAEDFFAYFDVPHHPEILNVSRMHILKQFQVYLKEEGCLHDNPTDPEVWKKQRELLFRAYRDFLQPTPLRQKFFPEFYRRNGEFVPFHIISRKEEAT</sequence>
<organism evidence="4 5">
    <name type="scientific">Evansella caseinilytica</name>
    <dbReference type="NCBI Taxonomy" id="1503961"/>
    <lineage>
        <taxon>Bacteria</taxon>
        <taxon>Bacillati</taxon>
        <taxon>Bacillota</taxon>
        <taxon>Bacilli</taxon>
        <taxon>Bacillales</taxon>
        <taxon>Bacillaceae</taxon>
        <taxon>Evansella</taxon>
    </lineage>
</organism>
<dbReference type="GO" id="GO:0009399">
    <property type="term" value="P:nitrogen fixation"/>
    <property type="evidence" value="ECO:0007669"/>
    <property type="project" value="InterPro"/>
</dbReference>
<evidence type="ECO:0000256" key="1">
    <source>
        <dbReference type="ARBA" id="ARBA00002247"/>
    </source>
</evidence>
<dbReference type="AlphaFoldDB" id="A0A1H3I9P4"/>
<dbReference type="InterPro" id="IPR004893">
    <property type="entry name" value="NifW"/>
</dbReference>